<evidence type="ECO:0000256" key="9">
    <source>
        <dbReference type="ARBA" id="ARBA00023180"/>
    </source>
</evidence>
<keyword evidence="5" id="KW-0677">Repeat</keyword>
<dbReference type="Proteomes" id="UP000197138">
    <property type="component" value="Unassembled WGS sequence"/>
</dbReference>
<evidence type="ECO:0000256" key="5">
    <source>
        <dbReference type="ARBA" id="ARBA00022737"/>
    </source>
</evidence>
<proteinExistence type="predicted"/>
<evidence type="ECO:0000256" key="10">
    <source>
        <dbReference type="SAM" id="SignalP"/>
    </source>
</evidence>
<feature type="chain" id="PRO_5014071744" description="Leucine-rich repeat-containing N-terminal plant-type domain-containing protein" evidence="10">
    <location>
        <begin position="30"/>
        <end position="220"/>
    </location>
</feature>
<dbReference type="EMBL" id="MTKT01003937">
    <property type="protein sequence ID" value="OWM73962.1"/>
    <property type="molecule type" value="Genomic_DNA"/>
</dbReference>
<evidence type="ECO:0000256" key="1">
    <source>
        <dbReference type="ARBA" id="ARBA00004479"/>
    </source>
</evidence>
<evidence type="ECO:0000256" key="3">
    <source>
        <dbReference type="ARBA" id="ARBA00022692"/>
    </source>
</evidence>
<evidence type="ECO:0000313" key="14">
    <source>
        <dbReference type="Proteomes" id="UP000197138"/>
    </source>
</evidence>
<dbReference type="Gene3D" id="3.80.10.10">
    <property type="entry name" value="Ribonuclease Inhibitor"/>
    <property type="match status" value="1"/>
</dbReference>
<sequence>MVLLKGRSFRLFLIVVFLGLSLCIVPIRGDERDVDCLRSIWESVEDPYHYLKSTWNFSNISKGAICSFTGVECWHPDDNKVLNVKLGNMKLKGSFPLGLANCTSLTGLDLSNNDFSGPLPSNISKIVVYLTALDLSSNNFSGQIPADLAECKYLNVLNLDHNQFSGQIPAELGLLNRIKTFSVANNLLSGPIPKFQANFTEEDFANNPGLCGAPLPPCNI</sequence>
<dbReference type="GO" id="GO:0016020">
    <property type="term" value="C:membrane"/>
    <property type="evidence" value="ECO:0007669"/>
    <property type="project" value="UniProtKB-SubCell"/>
</dbReference>
<keyword evidence="3" id="KW-0812">Transmembrane</keyword>
<protein>
    <recommendedName>
        <fullName evidence="11">Leucine-rich repeat-containing N-terminal plant-type domain-containing protein</fullName>
    </recommendedName>
</protein>
<name>A0A218WPP3_PUNGR</name>
<dbReference type="SUPFAM" id="SSF52058">
    <property type="entry name" value="L domain-like"/>
    <property type="match status" value="1"/>
</dbReference>
<evidence type="ECO:0000256" key="4">
    <source>
        <dbReference type="ARBA" id="ARBA00022729"/>
    </source>
</evidence>
<evidence type="ECO:0000256" key="8">
    <source>
        <dbReference type="ARBA" id="ARBA00023170"/>
    </source>
</evidence>
<evidence type="ECO:0000313" key="13">
    <source>
        <dbReference type="EMBL" id="PKI46549.1"/>
    </source>
</evidence>
<evidence type="ECO:0000256" key="6">
    <source>
        <dbReference type="ARBA" id="ARBA00022989"/>
    </source>
</evidence>
<dbReference type="EMBL" id="PGOL01002610">
    <property type="protein sequence ID" value="PKI46549.1"/>
    <property type="molecule type" value="Genomic_DNA"/>
</dbReference>
<evidence type="ECO:0000259" key="11">
    <source>
        <dbReference type="Pfam" id="PF08263"/>
    </source>
</evidence>
<evidence type="ECO:0000256" key="7">
    <source>
        <dbReference type="ARBA" id="ARBA00023136"/>
    </source>
</evidence>
<feature type="signal peptide" evidence="10">
    <location>
        <begin position="1"/>
        <end position="29"/>
    </location>
</feature>
<dbReference type="STRING" id="22663.A0A218WPP3"/>
<dbReference type="Pfam" id="PF00560">
    <property type="entry name" value="LRR_1"/>
    <property type="match status" value="3"/>
</dbReference>
<dbReference type="GeneID" id="116212927"/>
<organism evidence="12 14">
    <name type="scientific">Punica granatum</name>
    <name type="common">Pomegranate</name>
    <dbReference type="NCBI Taxonomy" id="22663"/>
    <lineage>
        <taxon>Eukaryota</taxon>
        <taxon>Viridiplantae</taxon>
        <taxon>Streptophyta</taxon>
        <taxon>Embryophyta</taxon>
        <taxon>Tracheophyta</taxon>
        <taxon>Spermatophyta</taxon>
        <taxon>Magnoliopsida</taxon>
        <taxon>eudicotyledons</taxon>
        <taxon>Gunneridae</taxon>
        <taxon>Pentapetalae</taxon>
        <taxon>rosids</taxon>
        <taxon>malvids</taxon>
        <taxon>Myrtales</taxon>
        <taxon>Lythraceae</taxon>
        <taxon>Punica</taxon>
    </lineage>
</organism>
<evidence type="ECO:0000313" key="12">
    <source>
        <dbReference type="EMBL" id="OWM73962.1"/>
    </source>
</evidence>
<keyword evidence="6" id="KW-1133">Transmembrane helix</keyword>
<dbReference type="InterPro" id="IPR032675">
    <property type="entry name" value="LRR_dom_sf"/>
</dbReference>
<evidence type="ECO:0000256" key="2">
    <source>
        <dbReference type="ARBA" id="ARBA00022614"/>
    </source>
</evidence>
<reference evidence="14" key="1">
    <citation type="journal article" date="2017" name="Plant J.">
        <title>The pomegranate (Punica granatum L.) genome and the genomics of punicalagin biosynthesis.</title>
        <authorList>
            <person name="Qin G."/>
            <person name="Xu C."/>
            <person name="Ming R."/>
            <person name="Tang H."/>
            <person name="Guyot R."/>
            <person name="Kramer E.M."/>
            <person name="Hu Y."/>
            <person name="Yi X."/>
            <person name="Qi Y."/>
            <person name="Xu X."/>
            <person name="Gao Z."/>
            <person name="Pan H."/>
            <person name="Jian J."/>
            <person name="Tian Y."/>
            <person name="Yue Z."/>
            <person name="Xu Y."/>
        </authorList>
    </citation>
    <scope>NUCLEOTIDE SEQUENCE [LARGE SCALE GENOMIC DNA]</scope>
    <source>
        <strain evidence="14">cv. Dabenzi</strain>
    </source>
</reference>
<dbReference type="PANTHER" id="PTHR48063">
    <property type="entry name" value="LRR RECEPTOR-LIKE KINASE"/>
    <property type="match status" value="1"/>
</dbReference>
<dbReference type="InterPro" id="IPR046956">
    <property type="entry name" value="RLP23-like"/>
</dbReference>
<accession>A0A218WPP3</accession>
<reference evidence="13 15" key="3">
    <citation type="submission" date="2017-11" db="EMBL/GenBank/DDBJ databases">
        <title>De-novo sequencing of pomegranate (Punica granatum L.) genome.</title>
        <authorList>
            <person name="Akparov Z."/>
            <person name="Amiraslanov A."/>
            <person name="Hajiyeva S."/>
            <person name="Abbasov M."/>
            <person name="Kaur K."/>
            <person name="Hamwieh A."/>
            <person name="Solovyev V."/>
            <person name="Salamov A."/>
            <person name="Braich B."/>
            <person name="Kosarev P."/>
            <person name="Mahmoud A."/>
            <person name="Hajiyev E."/>
            <person name="Babayeva S."/>
            <person name="Izzatullayeva V."/>
            <person name="Mammadov A."/>
            <person name="Mammadov A."/>
            <person name="Sharifova S."/>
            <person name="Ojaghi J."/>
            <person name="Eynullazada K."/>
            <person name="Bayramov B."/>
            <person name="Abdulazimova A."/>
            <person name="Shahmuradov I."/>
        </authorList>
    </citation>
    <scope>NUCLEOTIDE SEQUENCE [LARGE SCALE GENOMIC DNA]</scope>
    <source>
        <strain evidence="13">AG2017</strain>
        <strain evidence="15">cv. AG2017</strain>
        <tissue evidence="13">Leaf</tissue>
    </source>
</reference>
<dbReference type="InterPro" id="IPR001611">
    <property type="entry name" value="Leu-rich_rpt"/>
</dbReference>
<dbReference type="FunFam" id="3.80.10.10:FF:000400">
    <property type="entry name" value="Nuclear pore complex protein NUP107"/>
    <property type="match status" value="1"/>
</dbReference>
<feature type="domain" description="Leucine-rich repeat-containing N-terminal plant-type" evidence="11">
    <location>
        <begin position="31"/>
        <end position="74"/>
    </location>
</feature>
<dbReference type="AlphaFoldDB" id="A0A218WPP3"/>
<comment type="subcellular location">
    <subcellularLocation>
        <location evidence="1">Membrane</location>
        <topology evidence="1">Single-pass type I membrane protein</topology>
    </subcellularLocation>
</comment>
<keyword evidence="15" id="KW-1185">Reference proteome</keyword>
<keyword evidence="4 10" id="KW-0732">Signal</keyword>
<dbReference type="Proteomes" id="UP000233551">
    <property type="component" value="Unassembled WGS sequence"/>
</dbReference>
<dbReference type="PANTHER" id="PTHR48063:SF93">
    <property type="entry name" value="LEUCINE-RICH REPEAT-CONTAINING N-TERMINAL PLANT-TYPE DOMAIN-CONTAINING PROTEIN"/>
    <property type="match status" value="1"/>
</dbReference>
<keyword evidence="2" id="KW-0433">Leucine-rich repeat</keyword>
<gene>
    <name evidence="12" type="ORF">CDL15_Pgr022233</name>
    <name evidence="13" type="ORF">CRG98_033106</name>
</gene>
<evidence type="ECO:0000313" key="15">
    <source>
        <dbReference type="Proteomes" id="UP000233551"/>
    </source>
</evidence>
<keyword evidence="9" id="KW-0325">Glycoprotein</keyword>
<dbReference type="Pfam" id="PF08263">
    <property type="entry name" value="LRRNT_2"/>
    <property type="match status" value="1"/>
</dbReference>
<dbReference type="OrthoDB" id="2151624at2759"/>
<reference evidence="12" key="2">
    <citation type="submission" date="2017-06" db="EMBL/GenBank/DDBJ databases">
        <title>The pomegranate genome and the genomics of punicalagin biosynthesis.</title>
        <authorList>
            <person name="Xu C."/>
        </authorList>
    </citation>
    <scope>NUCLEOTIDE SEQUENCE [LARGE SCALE GENOMIC DNA]</scope>
    <source>
        <tissue evidence="12">Fresh leaf</tissue>
    </source>
</reference>
<dbReference type="InterPro" id="IPR013210">
    <property type="entry name" value="LRR_N_plant-typ"/>
</dbReference>
<keyword evidence="8" id="KW-0675">Receptor</keyword>
<comment type="caution">
    <text evidence="12">The sequence shown here is derived from an EMBL/GenBank/DDBJ whole genome shotgun (WGS) entry which is preliminary data.</text>
</comment>
<keyword evidence="7" id="KW-0472">Membrane</keyword>